<dbReference type="Proteomes" id="UP000007886">
    <property type="component" value="Chromosome"/>
</dbReference>
<accession>A0AAI8QFF4</accession>
<evidence type="ECO:0000313" key="1">
    <source>
        <dbReference type="EMBL" id="BAL79434.1"/>
    </source>
</evidence>
<gene>
    <name evidence="1" type="ORF">S23_62460</name>
</gene>
<reference evidence="1 2" key="1">
    <citation type="journal article" date="2012" name="Microbes Environ.">
        <title>Complete genome sequence of Bradyrhizobium sp. S23321: insights into symbiosis evolution in soil oligotrophs.</title>
        <authorList>
            <person name="Okubo T."/>
            <person name="Tsukui T."/>
            <person name="Maita H."/>
            <person name="Okamoto S."/>
            <person name="Oshima K."/>
            <person name="Fujisawa T."/>
            <person name="Saito A."/>
            <person name="Futamata H."/>
            <person name="Hattori R."/>
            <person name="Shimomura Y."/>
            <person name="Haruta S."/>
            <person name="Morimoto S."/>
            <person name="Wang Y."/>
            <person name="Sakai Y."/>
            <person name="Hattori M."/>
            <person name="Aizawa S."/>
            <person name="Nagashima K.V.P."/>
            <person name="Masuda S."/>
            <person name="Hattori T."/>
            <person name="Yamashita A."/>
            <person name="Bao Z."/>
            <person name="Hayatsu M."/>
            <person name="Kajiya-Kanegae H."/>
            <person name="Yoshinaga I."/>
            <person name="Sakamoto K."/>
            <person name="Toyota K."/>
            <person name="Nakao M."/>
            <person name="Kohara M."/>
            <person name="Anda M."/>
            <person name="Niwa R."/>
            <person name="Jung-Hwan P."/>
            <person name="Sameshima-Saito R."/>
            <person name="Tokuda S."/>
            <person name="Yamamoto S."/>
            <person name="Yamamoto S."/>
            <person name="Yokoyama T."/>
            <person name="Akutsu T."/>
            <person name="Nakamura Y."/>
            <person name="Nakahira-Yanaka Y."/>
            <person name="Takada Hoshino Y."/>
            <person name="Hirakawa H."/>
            <person name="Mitsui H."/>
            <person name="Terasawa K."/>
            <person name="Itakura M."/>
            <person name="Sato S."/>
            <person name="Ikeda-Ohtsubo W."/>
            <person name="Sakakura N."/>
            <person name="Kaminuma E."/>
            <person name="Minamisawa K."/>
        </authorList>
    </citation>
    <scope>NUCLEOTIDE SEQUENCE [LARGE SCALE GENOMIC DNA]</scope>
    <source>
        <strain evidence="1 2">S23321</strain>
    </source>
</reference>
<evidence type="ECO:0000313" key="2">
    <source>
        <dbReference type="Proteomes" id="UP000007886"/>
    </source>
</evidence>
<protein>
    <submittedName>
        <fullName evidence="1">Uncharacterized protein</fullName>
    </submittedName>
</protein>
<keyword evidence="2" id="KW-1185">Reference proteome</keyword>
<dbReference type="EMBL" id="AP012279">
    <property type="protein sequence ID" value="BAL79434.1"/>
    <property type="molecule type" value="Genomic_DNA"/>
</dbReference>
<dbReference type="KEGG" id="brs:S23_62460"/>
<sequence>MKKTKRTLTPEQTITVIAEIEQRLAQLDAMEQRLARPVHKLADDELPFNDGCTRHRCY</sequence>
<dbReference type="RefSeq" id="WP_015688697.1">
    <property type="nucleotide sequence ID" value="NC_017082.1"/>
</dbReference>
<organism evidence="1 2">
    <name type="scientific">Bradyrhizobium cosmicum</name>
    <dbReference type="NCBI Taxonomy" id="1404864"/>
    <lineage>
        <taxon>Bacteria</taxon>
        <taxon>Pseudomonadati</taxon>
        <taxon>Pseudomonadota</taxon>
        <taxon>Alphaproteobacteria</taxon>
        <taxon>Hyphomicrobiales</taxon>
        <taxon>Nitrobacteraceae</taxon>
        <taxon>Bradyrhizobium</taxon>
    </lineage>
</organism>
<dbReference type="AlphaFoldDB" id="A0AAI8QFF4"/>
<proteinExistence type="predicted"/>
<name>A0AAI8QFF4_9BRAD</name>